<dbReference type="Pfam" id="PF05929">
    <property type="entry name" value="Phage_GPO"/>
    <property type="match status" value="1"/>
</dbReference>
<organism evidence="2 3">
    <name type="scientific">Photobacterium iliopiscarium</name>
    <dbReference type="NCBI Taxonomy" id="56192"/>
    <lineage>
        <taxon>Bacteria</taxon>
        <taxon>Pseudomonadati</taxon>
        <taxon>Pseudomonadota</taxon>
        <taxon>Gammaproteobacteria</taxon>
        <taxon>Vibrionales</taxon>
        <taxon>Vibrionaceae</taxon>
        <taxon>Photobacterium</taxon>
    </lineage>
</organism>
<reference evidence="2 3" key="1">
    <citation type="submission" date="2018-03" db="EMBL/GenBank/DDBJ databases">
        <title>Whole genome sequencing of Histamine producing bacteria.</title>
        <authorList>
            <person name="Butler K."/>
        </authorList>
    </citation>
    <scope>NUCLEOTIDE SEQUENCE [LARGE SCALE GENOMIC DNA]</scope>
    <source>
        <strain evidence="2 3">ATCC 51761</strain>
    </source>
</reference>
<comment type="caution">
    <text evidence="2">The sequence shown here is derived from an EMBL/GenBank/DDBJ whole genome shotgun (WGS) entry which is preliminary data.</text>
</comment>
<feature type="compositionally biased region" description="Basic and acidic residues" evidence="1">
    <location>
        <begin position="271"/>
        <end position="289"/>
    </location>
</feature>
<name>A0ABX5GXM4_9GAMM</name>
<evidence type="ECO:0000256" key="1">
    <source>
        <dbReference type="SAM" id="MobiDB-lite"/>
    </source>
</evidence>
<dbReference type="RefSeq" id="WP_052675214.1">
    <property type="nucleotide sequence ID" value="NZ_JZSR01000006.1"/>
</dbReference>
<dbReference type="Proteomes" id="UP000241190">
    <property type="component" value="Unassembled WGS sequence"/>
</dbReference>
<evidence type="ECO:0000313" key="3">
    <source>
        <dbReference type="Proteomes" id="UP000241190"/>
    </source>
</evidence>
<accession>A0ABX5GXM4</accession>
<feature type="region of interest" description="Disordered" evidence="1">
    <location>
        <begin position="266"/>
        <end position="289"/>
    </location>
</feature>
<gene>
    <name evidence="2" type="ORF">C9J52_02025</name>
</gene>
<protein>
    <submittedName>
        <fullName evidence="2">Capsid scaffolding protein</fullName>
    </submittedName>
</protein>
<evidence type="ECO:0000313" key="2">
    <source>
        <dbReference type="EMBL" id="PSW99586.1"/>
    </source>
</evidence>
<keyword evidence="3" id="KW-1185">Reference proteome</keyword>
<proteinExistence type="predicted"/>
<dbReference type="InterPro" id="IPR009228">
    <property type="entry name" value="Capsid_scaffold_GpO"/>
</dbReference>
<dbReference type="EMBL" id="PYOP01000002">
    <property type="protein sequence ID" value="PSW99586.1"/>
    <property type="molecule type" value="Genomic_DNA"/>
</dbReference>
<sequence>MPLQSGFIVIATSGKTVDDRKIEASWLEEAAANYDPTLYTAVLDLNHWDTRWAGTYGTVIALDCTKDKEGIVTLRGNLEPNEALIAMSKQEVLFTSVSLQPDFRGTGQHYLIGLAVTPKPASVGTEQLKFSCDTTDQDIHTDYVQVDMTFSEHKSDKSPNFLQKLFSKTTPDPLENIMSKLTEERLLKAVESMEQFSKGAPPEKEILTKTEAQALLEAQGYSVIKQPTANDLTDAQSLLEKHGFSIEKTATNEEITAAKELLKAQGFSIEKTPEDKGKPDGEEGKTGGKITREQFAMLAKEFADASVTEFDFTVSADQVGGDDDLAYV</sequence>